<proteinExistence type="predicted"/>
<evidence type="ECO:0000256" key="1">
    <source>
        <dbReference type="ARBA" id="ARBA00022741"/>
    </source>
</evidence>
<reference evidence="5" key="2">
    <citation type="submission" date="2020-09" db="EMBL/GenBank/DDBJ databases">
        <authorList>
            <person name="Sun Q."/>
            <person name="Zhou Y."/>
        </authorList>
    </citation>
    <scope>NUCLEOTIDE SEQUENCE</scope>
    <source>
        <strain evidence="5">CGMCC 1.12181</strain>
    </source>
</reference>
<keyword evidence="2 5" id="KW-0378">Hydrolase</keyword>
<dbReference type="PANTHER" id="PTHR34698">
    <property type="entry name" value="5-OXOPROLINASE SUBUNIT B"/>
    <property type="match status" value="1"/>
</dbReference>
<keyword evidence="1" id="KW-0547">Nucleotide-binding</keyword>
<evidence type="ECO:0000259" key="4">
    <source>
        <dbReference type="SMART" id="SM00796"/>
    </source>
</evidence>
<feature type="domain" description="Carboxyltransferase" evidence="4">
    <location>
        <begin position="6"/>
        <end position="203"/>
    </location>
</feature>
<dbReference type="Gene3D" id="2.40.100.10">
    <property type="entry name" value="Cyclophilin-like"/>
    <property type="match status" value="1"/>
</dbReference>
<gene>
    <name evidence="5" type="ORF">GCM10011365_25100</name>
</gene>
<dbReference type="Proteomes" id="UP000605253">
    <property type="component" value="Unassembled WGS sequence"/>
</dbReference>
<dbReference type="SUPFAM" id="SSF50891">
    <property type="entry name" value="Cyclophilin-like"/>
    <property type="match status" value="1"/>
</dbReference>
<keyword evidence="3" id="KW-0067">ATP-binding</keyword>
<sequence>MTPLKVSYVQANGDCAVLIFFKPHPQQTYRLQTLAHYIRQQRVEGIVDVVPALDSLMLMFDQPIRIDDRIMSAIEEACEESAGLIFEPQIHEIPVCYHPQVASDLDAVLKQTGLGLKELIASHSQARYTVSFLGFLPGFAYLSGLPKSLHLNRKPVPGRQTPAGSVAIANRQTGLYALNSPAGWYVIGCTPVTLFDRESPHVLPYQPLDIIKFKPINLDQFEQERRND</sequence>
<protein>
    <submittedName>
        <fullName evidence="5">Allophanate hydrolase</fullName>
    </submittedName>
</protein>
<comment type="caution">
    <text evidence="5">The sequence shown here is derived from an EMBL/GenBank/DDBJ whole genome shotgun (WGS) entry which is preliminary data.</text>
</comment>
<dbReference type="InterPro" id="IPR029000">
    <property type="entry name" value="Cyclophilin-like_dom_sf"/>
</dbReference>
<reference evidence="5" key="1">
    <citation type="journal article" date="2014" name="Int. J. Syst. Evol. Microbiol.">
        <title>Complete genome sequence of Corynebacterium casei LMG S-19264T (=DSM 44701T), isolated from a smear-ripened cheese.</title>
        <authorList>
            <consortium name="US DOE Joint Genome Institute (JGI-PGF)"/>
            <person name="Walter F."/>
            <person name="Albersmeier A."/>
            <person name="Kalinowski J."/>
            <person name="Ruckert C."/>
        </authorList>
    </citation>
    <scope>NUCLEOTIDE SEQUENCE</scope>
    <source>
        <strain evidence="5">CGMCC 1.12181</strain>
    </source>
</reference>
<dbReference type="SUPFAM" id="SSF160467">
    <property type="entry name" value="PH0987 N-terminal domain-like"/>
    <property type="match status" value="1"/>
</dbReference>
<evidence type="ECO:0000256" key="3">
    <source>
        <dbReference type="ARBA" id="ARBA00022840"/>
    </source>
</evidence>
<evidence type="ECO:0000313" key="6">
    <source>
        <dbReference type="Proteomes" id="UP000605253"/>
    </source>
</evidence>
<dbReference type="InterPro" id="IPR010016">
    <property type="entry name" value="PxpB"/>
</dbReference>
<evidence type="ECO:0000256" key="2">
    <source>
        <dbReference type="ARBA" id="ARBA00022801"/>
    </source>
</evidence>
<dbReference type="Pfam" id="PF02682">
    <property type="entry name" value="CT_C_D"/>
    <property type="match status" value="1"/>
</dbReference>
<dbReference type="GO" id="GO:0016787">
    <property type="term" value="F:hydrolase activity"/>
    <property type="evidence" value="ECO:0007669"/>
    <property type="project" value="UniProtKB-KW"/>
</dbReference>
<dbReference type="AlphaFoldDB" id="A0A917CZ74"/>
<dbReference type="RefSeq" id="WP_188366115.1">
    <property type="nucleotide sequence ID" value="NZ_BAABJF010000005.1"/>
</dbReference>
<dbReference type="GO" id="GO:0005524">
    <property type="term" value="F:ATP binding"/>
    <property type="evidence" value="ECO:0007669"/>
    <property type="project" value="UniProtKB-KW"/>
</dbReference>
<dbReference type="InterPro" id="IPR003833">
    <property type="entry name" value="CT_C_D"/>
</dbReference>
<dbReference type="SMART" id="SM00796">
    <property type="entry name" value="AHS1"/>
    <property type="match status" value="1"/>
</dbReference>
<organism evidence="5 6">
    <name type="scientific">Marinicella pacifica</name>
    <dbReference type="NCBI Taxonomy" id="1171543"/>
    <lineage>
        <taxon>Bacteria</taxon>
        <taxon>Pseudomonadati</taxon>
        <taxon>Pseudomonadota</taxon>
        <taxon>Gammaproteobacteria</taxon>
        <taxon>Lysobacterales</taxon>
        <taxon>Marinicellaceae</taxon>
        <taxon>Marinicella</taxon>
    </lineage>
</organism>
<dbReference type="EMBL" id="BMEO01000020">
    <property type="protein sequence ID" value="GGG02908.1"/>
    <property type="molecule type" value="Genomic_DNA"/>
</dbReference>
<accession>A0A917CZ74</accession>
<evidence type="ECO:0000313" key="5">
    <source>
        <dbReference type="EMBL" id="GGG02908.1"/>
    </source>
</evidence>
<dbReference type="PANTHER" id="PTHR34698:SF2">
    <property type="entry name" value="5-OXOPROLINASE SUBUNIT B"/>
    <property type="match status" value="1"/>
</dbReference>
<keyword evidence="6" id="KW-1185">Reference proteome</keyword>
<dbReference type="Gene3D" id="3.30.1360.40">
    <property type="match status" value="1"/>
</dbReference>
<name>A0A917CZ74_9GAMM</name>